<dbReference type="InterPro" id="IPR000215">
    <property type="entry name" value="Serpin_fam"/>
</dbReference>
<feature type="domain" description="Serpin" evidence="2">
    <location>
        <begin position="13"/>
        <end position="399"/>
    </location>
</feature>
<dbReference type="Pfam" id="PF00079">
    <property type="entry name" value="Serpin"/>
    <property type="match status" value="1"/>
</dbReference>
<dbReference type="Gene3D" id="3.30.497.10">
    <property type="entry name" value="Antithrombin, subunit I, domain 2"/>
    <property type="match status" value="1"/>
</dbReference>
<protein>
    <submittedName>
        <fullName evidence="3">Serine (Or cysteine) peptidase inhibitor, clade B (Ovalbumin), member 3A</fullName>
    </submittedName>
</protein>
<sequence length="399" mass="45909">MHLFAEATTKFTLELYWQLKESEDNIFYSPLSIMTALGMLQLGAKGNTEQQIEKVLQFNKTNKKTTEKSADCHLLNPWTPFLTMKEEENVHEQFQKLMTQLNKSNDVYNLKAANSIYGAKAFQFLQTFLEDIKEYYKANVESLDFAHAAEESEKKINSWVERQTNGKIKDLFPSGSLSSSTILVLVNAVYFKGQWNQQFDEKHTTEEKFWLNKNTSKPVQMMKQKNKFNFIFLEDVQAKIVEIPYKGSELSMYVLLPMGIDGLKKLEEKLTADKLLEWTSRQNMHRVEMYLSLPRFKVEEKYELPGPLKHMGMVDAFSPQKADFSGMSSTPGLLVSKVLHKSFVEVNEEGTEAAAATGVEVSLTSMQMTEDFRCDHPFLFLIKECNTNMILFFGRMSSP</sequence>
<comment type="caution">
    <text evidence="3">The sequence shown here is derived from an EMBL/GenBank/DDBJ whole genome shotgun (WGS) entry which is preliminary data.</text>
</comment>
<organism evidence="3 4">
    <name type="scientific">Apodemus speciosus</name>
    <name type="common">Large Japanese field mouse</name>
    <dbReference type="NCBI Taxonomy" id="105296"/>
    <lineage>
        <taxon>Eukaryota</taxon>
        <taxon>Metazoa</taxon>
        <taxon>Chordata</taxon>
        <taxon>Craniata</taxon>
        <taxon>Vertebrata</taxon>
        <taxon>Euteleostomi</taxon>
        <taxon>Mammalia</taxon>
        <taxon>Eutheria</taxon>
        <taxon>Euarchontoglires</taxon>
        <taxon>Glires</taxon>
        <taxon>Rodentia</taxon>
        <taxon>Myomorpha</taxon>
        <taxon>Muroidea</taxon>
        <taxon>Muridae</taxon>
        <taxon>Murinae</taxon>
        <taxon>Apodemus</taxon>
    </lineage>
</organism>
<dbReference type="InterPro" id="IPR042178">
    <property type="entry name" value="Serpin_sf_1"/>
</dbReference>
<dbReference type="PROSITE" id="PS00284">
    <property type="entry name" value="SERPIN"/>
    <property type="match status" value="1"/>
</dbReference>
<accession>A0ABQ0EDW1</accession>
<comment type="similarity">
    <text evidence="1">Belongs to the serpin family. Ov-serpin subfamily.</text>
</comment>
<dbReference type="InterPro" id="IPR036186">
    <property type="entry name" value="Serpin_sf"/>
</dbReference>
<dbReference type="EMBL" id="BAAFST010000001">
    <property type="protein sequence ID" value="GAB1285328.1"/>
    <property type="molecule type" value="Genomic_DNA"/>
</dbReference>
<dbReference type="PANTHER" id="PTHR11461:SF186">
    <property type="entry name" value="SERPIN B4"/>
    <property type="match status" value="1"/>
</dbReference>
<proteinExistence type="inferred from homology"/>
<dbReference type="InterPro" id="IPR023796">
    <property type="entry name" value="Serpin_dom"/>
</dbReference>
<keyword evidence="4" id="KW-1185">Reference proteome</keyword>
<dbReference type="SMART" id="SM00093">
    <property type="entry name" value="SERPIN"/>
    <property type="match status" value="1"/>
</dbReference>
<evidence type="ECO:0000313" key="3">
    <source>
        <dbReference type="EMBL" id="GAB1285328.1"/>
    </source>
</evidence>
<dbReference type="PANTHER" id="PTHR11461">
    <property type="entry name" value="SERINE PROTEASE INHIBITOR, SERPIN"/>
    <property type="match status" value="1"/>
</dbReference>
<name>A0ABQ0EDW1_APOSI</name>
<evidence type="ECO:0000259" key="2">
    <source>
        <dbReference type="SMART" id="SM00093"/>
    </source>
</evidence>
<evidence type="ECO:0000256" key="1">
    <source>
        <dbReference type="ARBA" id="ARBA00006426"/>
    </source>
</evidence>
<dbReference type="InterPro" id="IPR023795">
    <property type="entry name" value="Serpin_CS"/>
</dbReference>
<dbReference type="Proteomes" id="UP001623349">
    <property type="component" value="Unassembled WGS sequence"/>
</dbReference>
<dbReference type="SUPFAM" id="SSF56574">
    <property type="entry name" value="Serpins"/>
    <property type="match status" value="1"/>
</dbReference>
<reference evidence="3 4" key="1">
    <citation type="submission" date="2024-08" db="EMBL/GenBank/DDBJ databases">
        <title>The draft genome of Apodemus speciosus.</title>
        <authorList>
            <person name="Nabeshima K."/>
            <person name="Suzuki S."/>
            <person name="Onuma M."/>
        </authorList>
    </citation>
    <scope>NUCLEOTIDE SEQUENCE [LARGE SCALE GENOMIC DNA]</scope>
    <source>
        <strain evidence="3">IB14-021</strain>
    </source>
</reference>
<evidence type="ECO:0000313" key="4">
    <source>
        <dbReference type="Proteomes" id="UP001623349"/>
    </source>
</evidence>
<gene>
    <name evidence="3" type="ORF">APTSU1_000055800</name>
</gene>
<dbReference type="InterPro" id="IPR042185">
    <property type="entry name" value="Serpin_sf_2"/>
</dbReference>
<dbReference type="Gene3D" id="2.30.39.10">
    <property type="entry name" value="Alpha-1-antitrypsin, domain 1"/>
    <property type="match status" value="1"/>
</dbReference>